<feature type="transmembrane region" description="Helical" evidence="7">
    <location>
        <begin position="171"/>
        <end position="188"/>
    </location>
</feature>
<protein>
    <submittedName>
        <fullName evidence="9">MFS transporter</fullName>
    </submittedName>
</protein>
<feature type="transmembrane region" description="Helical" evidence="7">
    <location>
        <begin position="289"/>
        <end position="307"/>
    </location>
</feature>
<proteinExistence type="predicted"/>
<dbReference type="InterPro" id="IPR036259">
    <property type="entry name" value="MFS_trans_sf"/>
</dbReference>
<gene>
    <name evidence="9" type="ORF">GCM10022226_37330</name>
</gene>
<dbReference type="InterPro" id="IPR005829">
    <property type="entry name" value="Sugar_transporter_CS"/>
</dbReference>
<keyword evidence="4 7" id="KW-0812">Transmembrane</keyword>
<evidence type="ECO:0000256" key="2">
    <source>
        <dbReference type="ARBA" id="ARBA00022448"/>
    </source>
</evidence>
<evidence type="ECO:0000256" key="7">
    <source>
        <dbReference type="SAM" id="Phobius"/>
    </source>
</evidence>
<sequence>MTLEDVTAGKAAVSKGGYVRRVVAASLVGTTIEWYDFFVYGTAATLIFNKLFFPQSDPLVGTMLALTTYAIGFVARPAGGLIFGHFGDRLGRKRLLMLSLVLMGGSTVLIGALPTYNSIGLAAPILLVLLRIIQGVAIGGEWGGAVLLVAEHSKPRHRGFWASWPQIGAPLGNMLATGVLAVMVALLSDEAFIAWGWRVPFLLSSVLLVIGYYIRMSITESAVFQEERRKLEESRTKPAQAPVAELFTRYRRQLLIAIGSYFVINVLYYIMTAFTLVYLDHVGIGKGKALSALLIASALESAAVPLFGHLSDRYGRKPVYLLGAVGTLLFAFALFPLLGSGSFVLITFALIIGLLLHGLMYGPQAAFFAELFPTRIRYSGSSLGVQITTIFAGSLAPIIGTWLLTTFNSWVPIAGYIALCAAVTSVTLLFAPETRNRDLTKIQ</sequence>
<feature type="transmembrane region" description="Helical" evidence="7">
    <location>
        <begin position="319"/>
        <end position="337"/>
    </location>
</feature>
<feature type="transmembrane region" description="Helical" evidence="7">
    <location>
        <begin position="254"/>
        <end position="277"/>
    </location>
</feature>
<feature type="transmembrane region" description="Helical" evidence="7">
    <location>
        <begin position="343"/>
        <end position="362"/>
    </location>
</feature>
<dbReference type="PROSITE" id="PS00217">
    <property type="entry name" value="SUGAR_TRANSPORT_2"/>
    <property type="match status" value="1"/>
</dbReference>
<dbReference type="Gene3D" id="1.20.1250.20">
    <property type="entry name" value="MFS general substrate transporter like domains"/>
    <property type="match status" value="2"/>
</dbReference>
<feature type="transmembrane region" description="Helical" evidence="7">
    <location>
        <begin position="59"/>
        <end position="83"/>
    </location>
</feature>
<dbReference type="SUPFAM" id="SSF103473">
    <property type="entry name" value="MFS general substrate transporter"/>
    <property type="match status" value="1"/>
</dbReference>
<evidence type="ECO:0000256" key="3">
    <source>
        <dbReference type="ARBA" id="ARBA00022475"/>
    </source>
</evidence>
<evidence type="ECO:0000313" key="9">
    <source>
        <dbReference type="EMBL" id="GAA3813141.1"/>
    </source>
</evidence>
<feature type="transmembrane region" description="Helical" evidence="7">
    <location>
        <begin position="95"/>
        <end position="113"/>
    </location>
</feature>
<reference evidence="10" key="1">
    <citation type="journal article" date="2019" name="Int. J. Syst. Evol. Microbiol.">
        <title>The Global Catalogue of Microorganisms (GCM) 10K type strain sequencing project: providing services to taxonomists for standard genome sequencing and annotation.</title>
        <authorList>
            <consortium name="The Broad Institute Genomics Platform"/>
            <consortium name="The Broad Institute Genome Sequencing Center for Infectious Disease"/>
            <person name="Wu L."/>
            <person name="Ma J."/>
        </authorList>
    </citation>
    <scope>NUCLEOTIDE SEQUENCE [LARGE SCALE GENOMIC DNA]</scope>
    <source>
        <strain evidence="10">JCM 16908</strain>
    </source>
</reference>
<dbReference type="RefSeq" id="WP_344941171.1">
    <property type="nucleotide sequence ID" value="NZ_BAAAZR010000008.1"/>
</dbReference>
<dbReference type="CDD" id="cd17369">
    <property type="entry name" value="MFS_ShiA_like"/>
    <property type="match status" value="1"/>
</dbReference>
<feature type="transmembrane region" description="Helical" evidence="7">
    <location>
        <begin position="383"/>
        <end position="404"/>
    </location>
</feature>
<evidence type="ECO:0000313" key="10">
    <source>
        <dbReference type="Proteomes" id="UP001500888"/>
    </source>
</evidence>
<feature type="transmembrane region" description="Helical" evidence="7">
    <location>
        <begin position="125"/>
        <end position="150"/>
    </location>
</feature>
<dbReference type="InterPro" id="IPR011701">
    <property type="entry name" value="MFS"/>
</dbReference>
<comment type="caution">
    <text evidence="9">The sequence shown here is derived from an EMBL/GenBank/DDBJ whole genome shotgun (WGS) entry which is preliminary data.</text>
</comment>
<organism evidence="9 10">
    <name type="scientific">Sphaerisporangium flaviroseum</name>
    <dbReference type="NCBI Taxonomy" id="509199"/>
    <lineage>
        <taxon>Bacteria</taxon>
        <taxon>Bacillati</taxon>
        <taxon>Actinomycetota</taxon>
        <taxon>Actinomycetes</taxon>
        <taxon>Streptosporangiales</taxon>
        <taxon>Streptosporangiaceae</taxon>
        <taxon>Sphaerisporangium</taxon>
    </lineage>
</organism>
<evidence type="ECO:0000256" key="4">
    <source>
        <dbReference type="ARBA" id="ARBA00022692"/>
    </source>
</evidence>
<keyword evidence="3" id="KW-1003">Cell membrane</keyword>
<evidence type="ECO:0000256" key="6">
    <source>
        <dbReference type="ARBA" id="ARBA00023136"/>
    </source>
</evidence>
<dbReference type="EMBL" id="BAAAZR010000008">
    <property type="protein sequence ID" value="GAA3813141.1"/>
    <property type="molecule type" value="Genomic_DNA"/>
</dbReference>
<dbReference type="PANTHER" id="PTHR43045:SF1">
    <property type="entry name" value="SHIKIMATE TRANSPORTER"/>
    <property type="match status" value="1"/>
</dbReference>
<feature type="transmembrane region" description="Helical" evidence="7">
    <location>
        <begin position="194"/>
        <end position="214"/>
    </location>
</feature>
<comment type="subcellular location">
    <subcellularLocation>
        <location evidence="1">Cell membrane</location>
        <topology evidence="1">Multi-pass membrane protein</topology>
    </subcellularLocation>
</comment>
<evidence type="ECO:0000256" key="1">
    <source>
        <dbReference type="ARBA" id="ARBA00004651"/>
    </source>
</evidence>
<accession>A0ABP7I9T1</accession>
<dbReference type="Proteomes" id="UP001500888">
    <property type="component" value="Unassembled WGS sequence"/>
</dbReference>
<keyword evidence="2" id="KW-0813">Transport</keyword>
<evidence type="ECO:0000259" key="8">
    <source>
        <dbReference type="PROSITE" id="PS50850"/>
    </source>
</evidence>
<keyword evidence="5 7" id="KW-1133">Transmembrane helix</keyword>
<evidence type="ECO:0000256" key="5">
    <source>
        <dbReference type="ARBA" id="ARBA00022989"/>
    </source>
</evidence>
<name>A0ABP7I9T1_9ACTN</name>
<dbReference type="PROSITE" id="PS50850">
    <property type="entry name" value="MFS"/>
    <property type="match status" value="1"/>
</dbReference>
<keyword evidence="10" id="KW-1185">Reference proteome</keyword>
<feature type="transmembrane region" description="Helical" evidence="7">
    <location>
        <begin position="410"/>
        <end position="431"/>
    </location>
</feature>
<dbReference type="Pfam" id="PF07690">
    <property type="entry name" value="MFS_1"/>
    <property type="match status" value="1"/>
</dbReference>
<keyword evidence="6 7" id="KW-0472">Membrane</keyword>
<dbReference type="InterPro" id="IPR020846">
    <property type="entry name" value="MFS_dom"/>
</dbReference>
<feature type="domain" description="Major facilitator superfamily (MFS) profile" evidence="8">
    <location>
        <begin position="22"/>
        <end position="435"/>
    </location>
</feature>
<dbReference type="PANTHER" id="PTHR43045">
    <property type="entry name" value="SHIKIMATE TRANSPORTER"/>
    <property type="match status" value="1"/>
</dbReference>